<dbReference type="CDD" id="cd00637">
    <property type="entry name" value="7tm_classA_rhodopsin-like"/>
    <property type="match status" value="1"/>
</dbReference>
<proteinExistence type="predicted"/>
<feature type="transmembrane region" description="Helical" evidence="5">
    <location>
        <begin position="69"/>
        <end position="88"/>
    </location>
</feature>
<dbReference type="WBParaSite" id="PSAMB.scaffold5756size10938.g27264.t1">
    <property type="protein sequence ID" value="PSAMB.scaffold5756size10938.g27264.t1"/>
    <property type="gene ID" value="PSAMB.scaffold5756size10938.g27264"/>
</dbReference>
<dbReference type="AlphaFoldDB" id="A0A914WYM2"/>
<dbReference type="PANTHER" id="PTHR46561:SF11">
    <property type="entry name" value="SERPENTINE RECEPTOR CLASS ALPHA_BETA-14"/>
    <property type="match status" value="1"/>
</dbReference>
<dbReference type="SUPFAM" id="SSF81321">
    <property type="entry name" value="Family A G protein-coupled receptor-like"/>
    <property type="match status" value="1"/>
</dbReference>
<protein>
    <submittedName>
        <fullName evidence="7">G-protein coupled receptors family 1 profile domain-containing protein</fullName>
    </submittedName>
</protein>
<dbReference type="GO" id="GO:0016020">
    <property type="term" value="C:membrane"/>
    <property type="evidence" value="ECO:0007669"/>
    <property type="project" value="UniProtKB-SubCell"/>
</dbReference>
<accession>A0A914WYM2</accession>
<reference evidence="7" key="1">
    <citation type="submission" date="2022-11" db="UniProtKB">
        <authorList>
            <consortium name="WormBaseParasite"/>
        </authorList>
    </citation>
    <scope>IDENTIFICATION</scope>
</reference>
<dbReference type="Gene3D" id="1.20.1070.10">
    <property type="entry name" value="Rhodopsin 7-helix transmembrane proteins"/>
    <property type="match status" value="1"/>
</dbReference>
<keyword evidence="4 5" id="KW-0472">Membrane</keyword>
<dbReference type="Pfam" id="PF10292">
    <property type="entry name" value="7TM_GPCR_Srab"/>
    <property type="match status" value="1"/>
</dbReference>
<keyword evidence="2 5" id="KW-0812">Transmembrane</keyword>
<dbReference type="InterPro" id="IPR053286">
    <property type="entry name" value="Nematode_rcpt-like_srab"/>
</dbReference>
<evidence type="ECO:0000256" key="1">
    <source>
        <dbReference type="ARBA" id="ARBA00004141"/>
    </source>
</evidence>
<dbReference type="PANTHER" id="PTHR46561">
    <property type="entry name" value="SERPENTINE RECEPTOR, CLASS AB (CLASS A-LIKE)-RELATED"/>
    <property type="match status" value="1"/>
</dbReference>
<name>A0A914WYM2_9BILA</name>
<evidence type="ECO:0000256" key="5">
    <source>
        <dbReference type="SAM" id="Phobius"/>
    </source>
</evidence>
<keyword evidence="3 5" id="KW-1133">Transmembrane helix</keyword>
<comment type="subcellular location">
    <subcellularLocation>
        <location evidence="1">Membrane</location>
        <topology evidence="1">Multi-pass membrane protein</topology>
    </subcellularLocation>
</comment>
<dbReference type="InterPro" id="IPR019408">
    <property type="entry name" value="7TM_GPCR_serpentine_rcpt_Srab"/>
</dbReference>
<organism evidence="6 7">
    <name type="scientific">Plectus sambesii</name>
    <dbReference type="NCBI Taxonomy" id="2011161"/>
    <lineage>
        <taxon>Eukaryota</taxon>
        <taxon>Metazoa</taxon>
        <taxon>Ecdysozoa</taxon>
        <taxon>Nematoda</taxon>
        <taxon>Chromadorea</taxon>
        <taxon>Plectida</taxon>
        <taxon>Plectina</taxon>
        <taxon>Plectoidea</taxon>
        <taxon>Plectidae</taxon>
        <taxon>Plectus</taxon>
    </lineage>
</organism>
<keyword evidence="6" id="KW-1185">Reference proteome</keyword>
<sequence>MALERLISTCTYKTYEQSGRRFWSFIFVAFQWILSVALAGIMVAKLDWKDLKVQVTVVSGKTMTVASHVLKFLTVVELITFCLLLGLWHYNTKKKTRMCESSLTEKYQIDENIRSIRLLLPMVVTHFCCFMPIMIALPIYYSIDVAANPSHYTVFLEGIGTNVLYSALLPVVLFWRHKVLRDNFRKSLGIFSTGRPEVMTELRANRRVHEHMRHFELLESMWNE</sequence>
<feature type="transmembrane region" description="Helical" evidence="5">
    <location>
        <begin position="22"/>
        <end position="44"/>
    </location>
</feature>
<feature type="transmembrane region" description="Helical" evidence="5">
    <location>
        <begin position="152"/>
        <end position="175"/>
    </location>
</feature>
<evidence type="ECO:0000256" key="4">
    <source>
        <dbReference type="ARBA" id="ARBA00023136"/>
    </source>
</evidence>
<evidence type="ECO:0000313" key="7">
    <source>
        <dbReference type="WBParaSite" id="PSAMB.scaffold5756size10938.g27264.t1"/>
    </source>
</evidence>
<feature type="transmembrane region" description="Helical" evidence="5">
    <location>
        <begin position="118"/>
        <end position="140"/>
    </location>
</feature>
<evidence type="ECO:0000313" key="6">
    <source>
        <dbReference type="Proteomes" id="UP000887566"/>
    </source>
</evidence>
<evidence type="ECO:0000256" key="3">
    <source>
        <dbReference type="ARBA" id="ARBA00022989"/>
    </source>
</evidence>
<dbReference type="Proteomes" id="UP000887566">
    <property type="component" value="Unplaced"/>
</dbReference>
<evidence type="ECO:0000256" key="2">
    <source>
        <dbReference type="ARBA" id="ARBA00022692"/>
    </source>
</evidence>